<evidence type="ECO:0000256" key="8">
    <source>
        <dbReference type="RuleBase" id="RU362131"/>
    </source>
</evidence>
<feature type="site" description="Transition state stabilizer" evidence="7">
    <location>
        <position position="183"/>
    </location>
</feature>
<evidence type="ECO:0000313" key="10">
    <source>
        <dbReference type="EMBL" id="RKO99062.1"/>
    </source>
</evidence>
<proteinExistence type="inferred from homology"/>
<comment type="cofactor">
    <cofactor evidence="6 8">
        <name>Mg(2+)</name>
        <dbReference type="ChEBI" id="CHEBI:18420"/>
    </cofactor>
    <cofactor evidence="6 8">
        <name>Mn(2+)</name>
        <dbReference type="ChEBI" id="CHEBI:29035"/>
    </cofactor>
    <text evidence="6 8">Probably binds two magnesium or manganese ions per subunit.</text>
</comment>
<feature type="binding site" evidence="6">
    <location>
        <position position="307"/>
    </location>
    <ligand>
        <name>Mg(2+)</name>
        <dbReference type="ChEBI" id="CHEBI:18420"/>
        <label>1</label>
    </ligand>
</feature>
<keyword evidence="2 6" id="KW-0479">Metal-binding</keyword>
<dbReference type="PROSITE" id="PS51435">
    <property type="entry name" value="AP_NUCLEASE_F1_4"/>
    <property type="match status" value="1"/>
</dbReference>
<feature type="binding site" evidence="6">
    <location>
        <position position="43"/>
    </location>
    <ligand>
        <name>Mg(2+)</name>
        <dbReference type="ChEBI" id="CHEBI:18420"/>
        <label>1</label>
    </ligand>
</feature>
<organism evidence="10 11">
    <name type="scientific">Caulochytrium protostelioides</name>
    <dbReference type="NCBI Taxonomy" id="1555241"/>
    <lineage>
        <taxon>Eukaryota</taxon>
        <taxon>Fungi</taxon>
        <taxon>Fungi incertae sedis</taxon>
        <taxon>Chytridiomycota</taxon>
        <taxon>Chytridiomycota incertae sedis</taxon>
        <taxon>Chytridiomycetes</taxon>
        <taxon>Caulochytriales</taxon>
        <taxon>Caulochytriaceae</taxon>
        <taxon>Caulochytrium</taxon>
    </lineage>
</organism>
<feature type="site" description="Important for catalytic activity" evidence="7">
    <location>
        <position position="281"/>
    </location>
</feature>
<gene>
    <name evidence="10" type="ORF">CXG81DRAFT_15079</name>
</gene>
<feature type="domain" description="Endonuclease/exonuclease/phosphatase" evidence="9">
    <location>
        <begin position="5"/>
        <end position="307"/>
    </location>
</feature>
<keyword evidence="4 6" id="KW-0460">Magnesium</keyword>
<name>A0A4P9X1K4_9FUNG</name>
<feature type="active site" evidence="5">
    <location>
        <position position="142"/>
    </location>
</feature>
<feature type="non-terminal residue" evidence="10">
    <location>
        <position position="315"/>
    </location>
</feature>
<accession>A0A4P9X1K4</accession>
<dbReference type="InterPro" id="IPR005135">
    <property type="entry name" value="Endo/exonuclease/phosphatase"/>
</dbReference>
<keyword evidence="8" id="KW-0234">DNA repair</keyword>
<dbReference type="Pfam" id="PF03372">
    <property type="entry name" value="Exo_endo_phos"/>
    <property type="match status" value="1"/>
</dbReference>
<protein>
    <recommendedName>
        <fullName evidence="9">Endonuclease/exonuclease/phosphatase domain-containing protein</fullName>
    </recommendedName>
</protein>
<evidence type="ECO:0000256" key="5">
    <source>
        <dbReference type="PIRSR" id="PIRSR604808-1"/>
    </source>
</evidence>
<evidence type="ECO:0000313" key="11">
    <source>
        <dbReference type="Proteomes" id="UP000274922"/>
    </source>
</evidence>
<dbReference type="OrthoDB" id="391817at2759"/>
<dbReference type="PANTHER" id="PTHR22748">
    <property type="entry name" value="AP ENDONUCLEASE"/>
    <property type="match status" value="1"/>
</dbReference>
<dbReference type="GO" id="GO:0005634">
    <property type="term" value="C:nucleus"/>
    <property type="evidence" value="ECO:0007669"/>
    <property type="project" value="TreeGrafter"/>
</dbReference>
<dbReference type="GO" id="GO:0008081">
    <property type="term" value="F:phosphoric diester hydrolase activity"/>
    <property type="evidence" value="ECO:0007669"/>
    <property type="project" value="TreeGrafter"/>
</dbReference>
<evidence type="ECO:0000256" key="6">
    <source>
        <dbReference type="PIRSR" id="PIRSR604808-2"/>
    </source>
</evidence>
<feature type="binding site" evidence="6">
    <location>
        <position position="306"/>
    </location>
    <ligand>
        <name>Mg(2+)</name>
        <dbReference type="ChEBI" id="CHEBI:18420"/>
        <label>1</label>
    </ligand>
</feature>
<evidence type="ECO:0000259" key="9">
    <source>
        <dbReference type="Pfam" id="PF03372"/>
    </source>
</evidence>
<dbReference type="SUPFAM" id="SSF56219">
    <property type="entry name" value="DNase I-like"/>
    <property type="match status" value="1"/>
</dbReference>
<evidence type="ECO:0000256" key="7">
    <source>
        <dbReference type="PIRSR" id="PIRSR604808-3"/>
    </source>
</evidence>
<dbReference type="GO" id="GO:0008311">
    <property type="term" value="F:double-stranded DNA 3'-5' DNA exonuclease activity"/>
    <property type="evidence" value="ECO:0007669"/>
    <property type="project" value="TreeGrafter"/>
</dbReference>
<keyword evidence="8" id="KW-0227">DNA damage</keyword>
<feature type="active site" description="Proton acceptor" evidence="5">
    <location>
        <position position="307"/>
    </location>
</feature>
<dbReference type="PROSITE" id="PS00726">
    <property type="entry name" value="AP_NUCLEASE_F1_1"/>
    <property type="match status" value="1"/>
</dbReference>
<dbReference type="EMBL" id="ML014324">
    <property type="protein sequence ID" value="RKO99062.1"/>
    <property type="molecule type" value="Genomic_DNA"/>
</dbReference>
<dbReference type="PANTHER" id="PTHR22748:SF4">
    <property type="entry name" value="DNA-(APURINIC OR APYRIMIDINIC SITE) ENDONUCLEASE 2"/>
    <property type="match status" value="1"/>
</dbReference>
<evidence type="ECO:0000256" key="1">
    <source>
        <dbReference type="ARBA" id="ARBA00007092"/>
    </source>
</evidence>
<feature type="binding site" evidence="6">
    <location>
        <position position="181"/>
    </location>
    <ligand>
        <name>Mg(2+)</name>
        <dbReference type="ChEBI" id="CHEBI:18420"/>
        <label>1</label>
    </ligand>
</feature>
<evidence type="ECO:0000256" key="3">
    <source>
        <dbReference type="ARBA" id="ARBA00022801"/>
    </source>
</evidence>
<dbReference type="STRING" id="1555241.A0A4P9X1K4"/>
<feature type="binding site" evidence="6">
    <location>
        <position position="7"/>
    </location>
    <ligand>
        <name>Mg(2+)</name>
        <dbReference type="ChEBI" id="CHEBI:18420"/>
        <label>1</label>
    </ligand>
</feature>
<keyword evidence="6" id="KW-0464">Manganese</keyword>
<dbReference type="GO" id="GO:0006284">
    <property type="term" value="P:base-excision repair"/>
    <property type="evidence" value="ECO:0007669"/>
    <property type="project" value="TreeGrafter"/>
</dbReference>
<reference evidence="11" key="1">
    <citation type="journal article" date="2018" name="Nat. Microbiol.">
        <title>Leveraging single-cell genomics to expand the fungal tree of life.</title>
        <authorList>
            <person name="Ahrendt S.R."/>
            <person name="Quandt C.A."/>
            <person name="Ciobanu D."/>
            <person name="Clum A."/>
            <person name="Salamov A."/>
            <person name="Andreopoulos B."/>
            <person name="Cheng J.F."/>
            <person name="Woyke T."/>
            <person name="Pelin A."/>
            <person name="Henrissat B."/>
            <person name="Reynolds N.K."/>
            <person name="Benny G.L."/>
            <person name="Smith M.E."/>
            <person name="James T.Y."/>
            <person name="Grigoriev I.V."/>
        </authorList>
    </citation>
    <scope>NUCLEOTIDE SEQUENCE [LARGE SCALE GENOMIC DNA]</scope>
    <source>
        <strain evidence="11">ATCC 52028</strain>
    </source>
</reference>
<dbReference type="AlphaFoldDB" id="A0A4P9X1K4"/>
<dbReference type="InterPro" id="IPR020847">
    <property type="entry name" value="AP_endonuclease_F1_BS"/>
</dbReference>
<keyword evidence="11" id="KW-1185">Reference proteome</keyword>
<keyword evidence="3" id="KW-0378">Hydrolase</keyword>
<dbReference type="GO" id="GO:0046872">
    <property type="term" value="F:metal ion binding"/>
    <property type="evidence" value="ECO:0007669"/>
    <property type="project" value="UniProtKB-KW"/>
</dbReference>
<evidence type="ECO:0000256" key="4">
    <source>
        <dbReference type="ARBA" id="ARBA00022842"/>
    </source>
</evidence>
<sequence>MKITTWNVNGVRTVRHYHPWSSTTKHFGAVVEALGADILCLQETKITRRDITAEYGMVPGYHAFYAPCRDGRPAYAGVATFVRQTLAPIEAEEGFSGLLGGPSLGCYGALLDRFETAELLALDREGRVLITDHQLFVLFNVYFPNDASPERGLYKQRFNVALATRVAAFRAAGREVVVVGDVNVAHRAIDHCDPVQSCRDRGIADYDALPARQWLTQWLDGTDGDAEAEADAGDADAAPKPGGHGGLVDVFRHFHPTTRGAYTCWNTLKNARPSNYGTRIDYVLATPGLLGAFADCSVDADVMGSDHCPVSAVMG</sequence>
<dbReference type="Proteomes" id="UP000274922">
    <property type="component" value="Unassembled WGS sequence"/>
</dbReference>
<evidence type="ECO:0000256" key="2">
    <source>
        <dbReference type="ARBA" id="ARBA00022723"/>
    </source>
</evidence>
<comment type="similarity">
    <text evidence="1 8">Belongs to the DNA repair enzymes AP/ExoA family.</text>
</comment>
<dbReference type="NCBIfam" id="TIGR00633">
    <property type="entry name" value="xth"/>
    <property type="match status" value="1"/>
</dbReference>
<feature type="site" description="Interaction with DNA substrate" evidence="7">
    <location>
        <position position="307"/>
    </location>
</feature>
<dbReference type="GO" id="GO:0003677">
    <property type="term" value="F:DNA binding"/>
    <property type="evidence" value="ECO:0007669"/>
    <property type="project" value="InterPro"/>
</dbReference>
<dbReference type="InterPro" id="IPR036691">
    <property type="entry name" value="Endo/exonu/phosph_ase_sf"/>
</dbReference>
<dbReference type="GO" id="GO:0003906">
    <property type="term" value="F:DNA-(apurinic or apyrimidinic site) endonuclease activity"/>
    <property type="evidence" value="ECO:0007669"/>
    <property type="project" value="TreeGrafter"/>
</dbReference>
<dbReference type="Gene3D" id="3.60.10.10">
    <property type="entry name" value="Endonuclease/exonuclease/phosphatase"/>
    <property type="match status" value="1"/>
</dbReference>
<feature type="binding site" evidence="6">
    <location>
        <position position="183"/>
    </location>
    <ligand>
        <name>Mg(2+)</name>
        <dbReference type="ChEBI" id="CHEBI:18420"/>
        <label>1</label>
    </ligand>
</feature>
<feature type="active site" description="Proton donor/acceptor" evidence="5">
    <location>
        <position position="181"/>
    </location>
</feature>
<dbReference type="InterPro" id="IPR004808">
    <property type="entry name" value="AP_endonuc_1"/>
</dbReference>